<evidence type="ECO:0000256" key="4">
    <source>
        <dbReference type="ARBA" id="ARBA00023004"/>
    </source>
</evidence>
<evidence type="ECO:0000313" key="9">
    <source>
        <dbReference type="Proteomes" id="UP000287144"/>
    </source>
</evidence>
<feature type="domain" description="Heterokaryon incompatibility" evidence="7">
    <location>
        <begin position="170"/>
        <end position="354"/>
    </location>
</feature>
<evidence type="ECO:0000256" key="5">
    <source>
        <dbReference type="ARBA" id="ARBA00023033"/>
    </source>
</evidence>
<dbReference type="InterPro" id="IPR036396">
    <property type="entry name" value="Cyt_P450_sf"/>
</dbReference>
<dbReference type="PANTHER" id="PTHR46300:SF2">
    <property type="entry name" value="CYTOCHROME P450 MONOOXYGENASE ALNH-RELATED"/>
    <property type="match status" value="1"/>
</dbReference>
<keyword evidence="2 6" id="KW-0479">Metal-binding</keyword>
<dbReference type="Proteomes" id="UP000287144">
    <property type="component" value="Unassembled WGS sequence"/>
</dbReference>
<dbReference type="GO" id="GO:0020037">
    <property type="term" value="F:heme binding"/>
    <property type="evidence" value="ECO:0007669"/>
    <property type="project" value="InterPro"/>
</dbReference>
<dbReference type="PRINTS" id="PR00463">
    <property type="entry name" value="EP450I"/>
</dbReference>
<dbReference type="Pfam" id="PF00067">
    <property type="entry name" value="p450"/>
    <property type="match status" value="1"/>
</dbReference>
<keyword evidence="6" id="KW-0349">Heme</keyword>
<proteinExistence type="inferred from homology"/>
<comment type="caution">
    <text evidence="8">The sequence shown here is derived from an EMBL/GenBank/DDBJ whole genome shotgun (WGS) entry which is preliminary data.</text>
</comment>
<gene>
    <name evidence="8" type="ORF">CEP52_015231</name>
</gene>
<sequence length="693" mass="78001">MGGPHAADQDIEYNGYIIPKGTGLMLHQNGIQMDPDLYPEPEKFNPDRFLDHPLKAGDYVGIADPYKRDHWTYGTGRRICSGMHVAENSLHIVFAKILWAYTISAPRDDGGKLLQVDLSDNAFVLGAVTVAKPHRCIFSPRNSQVAETIVREWKEAEREGFQLGDRKPYYIRLSYVWGDPSVTEEILVDGIPTQVTVNLANALKHAKKHWMGIKRESGNAFNPSDFRIWAHAICINQDDLTEKTAQVQLMTTLYSSAVFALGWISSTDEGIADALSAFRRLFNALGTSYEAINGHHVPDLDGPDWAGDFIEMKKALASPHDASYFNPKDHTFITGSLETFARCTFWTRVWIQQEITLAPNVYYACPARTISHGKLYLTVDSIYAMLTERRYVKATPFFEPTAHNLANELDRVYGRLSIRFLAYMPSLHSKLLARLKVLIDTFSGELAASRPVDYIYGLLSLTGLDMVPNYSRAASDVWIELATKYLEIFQAERPEPNGMCPAREFLEPHGILHFIQLCGAGLGRDKNLPTWAPVLAPLPQRQHRFPICKGSRKVYMGLLELQSCPDPRAVEGSLWVTAVRVQTVLSCDKEPLRIAPLEIFAKTVAAQFESFLVTHGPTYVSGQPLLTVLSSTLFNQKDAASGLEMLHHILLMHELVTLRLSEQMIRDGLKRLPYESMERHFVEWAAKRGFFDG</sequence>
<comment type="cofactor">
    <cofactor evidence="6">
        <name>heme</name>
        <dbReference type="ChEBI" id="CHEBI:30413"/>
    </cofactor>
</comment>
<dbReference type="Pfam" id="PF06985">
    <property type="entry name" value="HET"/>
    <property type="match status" value="1"/>
</dbReference>
<keyword evidence="5" id="KW-0503">Monooxygenase</keyword>
<dbReference type="AlphaFoldDB" id="A0A428SFC7"/>
<evidence type="ECO:0000256" key="6">
    <source>
        <dbReference type="PIRSR" id="PIRSR602401-1"/>
    </source>
</evidence>
<keyword evidence="4 6" id="KW-0408">Iron</keyword>
<dbReference type="PANTHER" id="PTHR46300">
    <property type="entry name" value="P450, PUTATIVE (EUROFUNG)-RELATED-RELATED"/>
    <property type="match status" value="1"/>
</dbReference>
<evidence type="ECO:0000256" key="3">
    <source>
        <dbReference type="ARBA" id="ARBA00023002"/>
    </source>
</evidence>
<evidence type="ECO:0000259" key="7">
    <source>
        <dbReference type="Pfam" id="PF06985"/>
    </source>
</evidence>
<evidence type="ECO:0000256" key="1">
    <source>
        <dbReference type="ARBA" id="ARBA00010617"/>
    </source>
</evidence>
<dbReference type="EMBL" id="NKCK01000261">
    <property type="protein sequence ID" value="RSL88447.1"/>
    <property type="molecule type" value="Genomic_DNA"/>
</dbReference>
<dbReference type="STRING" id="1325735.A0A428SFC7"/>
<reference evidence="8 9" key="1">
    <citation type="submission" date="2017-06" db="EMBL/GenBank/DDBJ databases">
        <title>Comparative genomic analysis of Ambrosia Fusariam Clade fungi.</title>
        <authorList>
            <person name="Stajich J.E."/>
            <person name="Carrillo J."/>
            <person name="Kijimoto T."/>
            <person name="Eskalen A."/>
            <person name="O'Donnell K."/>
            <person name="Kasson M."/>
        </authorList>
    </citation>
    <scope>NUCLEOTIDE SEQUENCE [LARGE SCALE GENOMIC DNA]</scope>
    <source>
        <strain evidence="8 9">NRRL62579</strain>
    </source>
</reference>
<name>A0A428SFC7_9HYPO</name>
<comment type="similarity">
    <text evidence="1">Belongs to the cytochrome P450 family.</text>
</comment>
<dbReference type="GO" id="GO:0004497">
    <property type="term" value="F:monooxygenase activity"/>
    <property type="evidence" value="ECO:0007669"/>
    <property type="project" value="UniProtKB-KW"/>
</dbReference>
<dbReference type="InterPro" id="IPR010730">
    <property type="entry name" value="HET"/>
</dbReference>
<dbReference type="GO" id="GO:0016705">
    <property type="term" value="F:oxidoreductase activity, acting on paired donors, with incorporation or reduction of molecular oxygen"/>
    <property type="evidence" value="ECO:0007669"/>
    <property type="project" value="InterPro"/>
</dbReference>
<organism evidence="8 9">
    <name type="scientific">Fusarium oligoseptatum</name>
    <dbReference type="NCBI Taxonomy" id="2604345"/>
    <lineage>
        <taxon>Eukaryota</taxon>
        <taxon>Fungi</taxon>
        <taxon>Dikarya</taxon>
        <taxon>Ascomycota</taxon>
        <taxon>Pezizomycotina</taxon>
        <taxon>Sordariomycetes</taxon>
        <taxon>Hypocreomycetidae</taxon>
        <taxon>Hypocreales</taxon>
        <taxon>Nectriaceae</taxon>
        <taxon>Fusarium</taxon>
        <taxon>Fusarium solani species complex</taxon>
    </lineage>
</organism>
<dbReference type="SUPFAM" id="SSF48264">
    <property type="entry name" value="Cytochrome P450"/>
    <property type="match status" value="1"/>
</dbReference>
<protein>
    <recommendedName>
        <fullName evidence="7">Heterokaryon incompatibility domain-containing protein</fullName>
    </recommendedName>
</protein>
<dbReference type="InterPro" id="IPR050364">
    <property type="entry name" value="Cytochrome_P450_fung"/>
</dbReference>
<keyword evidence="3" id="KW-0560">Oxidoreductase</keyword>
<accession>A0A428SFC7</accession>
<dbReference type="InterPro" id="IPR002401">
    <property type="entry name" value="Cyt_P450_E_grp-I"/>
</dbReference>
<dbReference type="Gene3D" id="1.10.630.10">
    <property type="entry name" value="Cytochrome P450"/>
    <property type="match status" value="1"/>
</dbReference>
<dbReference type="InterPro" id="IPR001128">
    <property type="entry name" value="Cyt_P450"/>
</dbReference>
<feature type="binding site" description="axial binding residue" evidence="6">
    <location>
        <position position="80"/>
    </location>
    <ligand>
        <name>heme</name>
        <dbReference type="ChEBI" id="CHEBI:30413"/>
    </ligand>
    <ligandPart>
        <name>Fe</name>
        <dbReference type="ChEBI" id="CHEBI:18248"/>
    </ligandPart>
</feature>
<evidence type="ECO:0000313" key="8">
    <source>
        <dbReference type="EMBL" id="RSL88447.1"/>
    </source>
</evidence>
<evidence type="ECO:0000256" key="2">
    <source>
        <dbReference type="ARBA" id="ARBA00022723"/>
    </source>
</evidence>
<dbReference type="GO" id="GO:0005506">
    <property type="term" value="F:iron ion binding"/>
    <property type="evidence" value="ECO:0007669"/>
    <property type="project" value="InterPro"/>
</dbReference>
<keyword evidence="9" id="KW-1185">Reference proteome</keyword>